<dbReference type="GO" id="GO:0005815">
    <property type="term" value="C:microtubule organizing center"/>
    <property type="evidence" value="ECO:0007669"/>
    <property type="project" value="TreeGrafter"/>
</dbReference>
<dbReference type="AlphaFoldDB" id="A0A225ASQ6"/>
<dbReference type="EMBL" id="LFMY01000001">
    <property type="protein sequence ID" value="OKL64631.1"/>
    <property type="molecule type" value="Genomic_DNA"/>
</dbReference>
<dbReference type="PANTHER" id="PTHR16220">
    <property type="entry name" value="WD REPEAT PROTEIN 8-RELATED"/>
    <property type="match status" value="1"/>
</dbReference>
<protein>
    <recommendedName>
        <fullName evidence="3">Anaphase-promoting complex subunit 4 WD40 domain-containing protein</fullName>
    </recommendedName>
</protein>
<dbReference type="STRING" id="1441469.A0A225ASQ6"/>
<sequence>MVTVSRDGDYLVHVYGKELSVHSAIPVEGSRFLQSTKLAEPLVSQLKFVKVSPLNISGDDAGARAYAEHEEELLNLVPDQRILCATSNQISIWQINSLEWHADIENIEPSVAAVDFGARDNEAILFHAWSSKVTIFNLDSASSLVIKSPKFCNPSNQGHGYRPRTKQLAIILKPEASDLLTIHEAYSYQVVSKVVLPTVDAQGLKWSPDGRWIVIWDAASNGTRILVYTADGQHFRTYTGRDDVDNTHDLGTRCVEWAPLKQRHQSCEYLAVGKYDGTVDLLNTRTFSCFTTLSHTFHISAQSPRVWRERMSPEGKLEYAEAASSSAFIAAGSDSTSQLPRGVSSLQFSSNGNFLATTEQARPNIVWIWALSTPPTLETALVHEHNVRNMSWNSRNSQLLITTSNNTLSVVHLWAQERSPVIAEIPVARSETGRYDITWVKSSDRKEAELFWFSTTDDAVLGHVAVDADRGYASFNALHVVSGRGNFL</sequence>
<comment type="caution">
    <text evidence="1">The sequence shown here is derived from an EMBL/GenBank/DDBJ whole genome shotgun (WGS) entry which is preliminary data.</text>
</comment>
<dbReference type="GO" id="GO:1990810">
    <property type="term" value="P:microtubule anchoring at mitotic spindle pole body"/>
    <property type="evidence" value="ECO:0007669"/>
    <property type="project" value="TreeGrafter"/>
</dbReference>
<dbReference type="OrthoDB" id="308690at2759"/>
<dbReference type="RefSeq" id="XP_020124752.1">
    <property type="nucleotide sequence ID" value="XM_020260807.1"/>
</dbReference>
<dbReference type="InterPro" id="IPR052778">
    <property type="entry name" value="Centrosome-WD_assoc"/>
</dbReference>
<evidence type="ECO:0008006" key="3">
    <source>
        <dbReference type="Google" id="ProtNLM"/>
    </source>
</evidence>
<accession>A0A225ASQ6</accession>
<dbReference type="GeneID" id="31000700"/>
<keyword evidence="2" id="KW-1185">Reference proteome</keyword>
<dbReference type="Proteomes" id="UP000214365">
    <property type="component" value="Unassembled WGS sequence"/>
</dbReference>
<name>A0A225ASQ6_TALAT</name>
<dbReference type="InterPro" id="IPR015943">
    <property type="entry name" value="WD40/YVTN_repeat-like_dom_sf"/>
</dbReference>
<dbReference type="GO" id="GO:1990811">
    <property type="term" value="C:MWP complex"/>
    <property type="evidence" value="ECO:0007669"/>
    <property type="project" value="TreeGrafter"/>
</dbReference>
<reference evidence="1 2" key="1">
    <citation type="submission" date="2015-06" db="EMBL/GenBank/DDBJ databases">
        <title>Talaromyces atroroseus IBT 11181 draft genome.</title>
        <authorList>
            <person name="Rasmussen K.B."/>
            <person name="Rasmussen S."/>
            <person name="Petersen B."/>
            <person name="Sicheritz-Ponten T."/>
            <person name="Mortensen U.H."/>
            <person name="Thrane U."/>
        </authorList>
    </citation>
    <scope>NUCLEOTIDE SEQUENCE [LARGE SCALE GENOMIC DNA]</scope>
    <source>
        <strain evidence="1 2">IBT 11181</strain>
    </source>
</reference>
<dbReference type="SUPFAM" id="SSF75011">
    <property type="entry name" value="3-carboxy-cis,cis-mucoante lactonizing enzyme"/>
    <property type="match status" value="1"/>
</dbReference>
<proteinExistence type="predicted"/>
<gene>
    <name evidence="1" type="ORF">UA08_00945</name>
</gene>
<dbReference type="PANTHER" id="PTHR16220:SF0">
    <property type="entry name" value="WD REPEAT-CONTAINING PROTEIN WRAP73"/>
    <property type="match status" value="1"/>
</dbReference>
<evidence type="ECO:0000313" key="2">
    <source>
        <dbReference type="Proteomes" id="UP000214365"/>
    </source>
</evidence>
<organism evidence="1 2">
    <name type="scientific">Talaromyces atroroseus</name>
    <dbReference type="NCBI Taxonomy" id="1441469"/>
    <lineage>
        <taxon>Eukaryota</taxon>
        <taxon>Fungi</taxon>
        <taxon>Dikarya</taxon>
        <taxon>Ascomycota</taxon>
        <taxon>Pezizomycotina</taxon>
        <taxon>Eurotiomycetes</taxon>
        <taxon>Eurotiomycetidae</taxon>
        <taxon>Eurotiales</taxon>
        <taxon>Trichocomaceae</taxon>
        <taxon>Talaromyces</taxon>
        <taxon>Talaromyces sect. Trachyspermi</taxon>
    </lineage>
</organism>
<evidence type="ECO:0000313" key="1">
    <source>
        <dbReference type="EMBL" id="OKL64631.1"/>
    </source>
</evidence>
<dbReference type="Gene3D" id="2.130.10.10">
    <property type="entry name" value="YVTN repeat-like/Quinoprotein amine dehydrogenase"/>
    <property type="match status" value="2"/>
</dbReference>